<feature type="domain" description="Gfo/Idh/MocA-like oxidoreductase N-terminal" evidence="3">
    <location>
        <begin position="4"/>
        <end position="123"/>
    </location>
</feature>
<dbReference type="Gene3D" id="3.40.50.720">
    <property type="entry name" value="NAD(P)-binding Rossmann-like Domain"/>
    <property type="match status" value="1"/>
</dbReference>
<accession>A0ABV6JIT0</accession>
<dbReference type="PANTHER" id="PTHR43818:SF11">
    <property type="entry name" value="BCDNA.GH03377"/>
    <property type="match status" value="1"/>
</dbReference>
<evidence type="ECO:0000259" key="3">
    <source>
        <dbReference type="Pfam" id="PF01408"/>
    </source>
</evidence>
<dbReference type="PANTHER" id="PTHR43818">
    <property type="entry name" value="BCDNA.GH03377"/>
    <property type="match status" value="1"/>
</dbReference>
<dbReference type="RefSeq" id="WP_204817612.1">
    <property type="nucleotide sequence ID" value="NZ_JANHOF010000002.1"/>
</dbReference>
<comment type="caution">
    <text evidence="5">The sequence shown here is derived from an EMBL/GenBank/DDBJ whole genome shotgun (WGS) entry which is preliminary data.</text>
</comment>
<dbReference type="InterPro" id="IPR004104">
    <property type="entry name" value="Gfo/Idh/MocA-like_OxRdtase_C"/>
</dbReference>
<dbReference type="Pfam" id="PF02894">
    <property type="entry name" value="GFO_IDH_MocA_C"/>
    <property type="match status" value="1"/>
</dbReference>
<evidence type="ECO:0000313" key="6">
    <source>
        <dbReference type="Proteomes" id="UP001589818"/>
    </source>
</evidence>
<dbReference type="EMBL" id="JBHLVF010000047">
    <property type="protein sequence ID" value="MFC0395823.1"/>
    <property type="molecule type" value="Genomic_DNA"/>
</dbReference>
<feature type="domain" description="Gfo/Idh/MocA-like oxidoreductase C-terminal" evidence="4">
    <location>
        <begin position="135"/>
        <end position="350"/>
    </location>
</feature>
<gene>
    <name evidence="5" type="ORF">ACFFJ8_31180</name>
</gene>
<proteinExistence type="inferred from homology"/>
<organism evidence="5 6">
    <name type="scientific">Paenibacillus mendelii</name>
    <dbReference type="NCBI Taxonomy" id="206163"/>
    <lineage>
        <taxon>Bacteria</taxon>
        <taxon>Bacillati</taxon>
        <taxon>Bacillota</taxon>
        <taxon>Bacilli</taxon>
        <taxon>Bacillales</taxon>
        <taxon>Paenibacillaceae</taxon>
        <taxon>Paenibacillus</taxon>
    </lineage>
</organism>
<evidence type="ECO:0000313" key="5">
    <source>
        <dbReference type="EMBL" id="MFC0395823.1"/>
    </source>
</evidence>
<dbReference type="SUPFAM" id="SSF55347">
    <property type="entry name" value="Glyceraldehyde-3-phosphate dehydrogenase-like, C-terminal domain"/>
    <property type="match status" value="1"/>
</dbReference>
<dbReference type="Pfam" id="PF01408">
    <property type="entry name" value="GFO_IDH_MocA"/>
    <property type="match status" value="1"/>
</dbReference>
<reference evidence="5 6" key="1">
    <citation type="submission" date="2024-09" db="EMBL/GenBank/DDBJ databases">
        <authorList>
            <person name="Sun Q."/>
            <person name="Mori K."/>
        </authorList>
    </citation>
    <scope>NUCLEOTIDE SEQUENCE [LARGE SCALE GENOMIC DNA]</scope>
    <source>
        <strain evidence="5 6">CCM 4839</strain>
    </source>
</reference>
<dbReference type="Proteomes" id="UP001589818">
    <property type="component" value="Unassembled WGS sequence"/>
</dbReference>
<comment type="similarity">
    <text evidence="1">Belongs to the Gfo/Idh/MocA family.</text>
</comment>
<keyword evidence="2" id="KW-0560">Oxidoreductase</keyword>
<name>A0ABV6JIT0_9BACL</name>
<dbReference type="Gene3D" id="3.30.360.10">
    <property type="entry name" value="Dihydrodipicolinate Reductase, domain 2"/>
    <property type="match status" value="1"/>
</dbReference>
<evidence type="ECO:0000259" key="4">
    <source>
        <dbReference type="Pfam" id="PF02894"/>
    </source>
</evidence>
<dbReference type="InterPro" id="IPR000683">
    <property type="entry name" value="Gfo/Idh/MocA-like_OxRdtase_N"/>
</dbReference>
<protein>
    <submittedName>
        <fullName evidence="5">Gfo/Idh/MocA family protein</fullName>
    </submittedName>
</protein>
<evidence type="ECO:0000256" key="1">
    <source>
        <dbReference type="ARBA" id="ARBA00010928"/>
    </source>
</evidence>
<dbReference type="InterPro" id="IPR036291">
    <property type="entry name" value="NAD(P)-bd_dom_sf"/>
</dbReference>
<dbReference type="SUPFAM" id="SSF51735">
    <property type="entry name" value="NAD(P)-binding Rossmann-fold domains"/>
    <property type="match status" value="1"/>
</dbReference>
<sequence>MSNVKIGVIGLGTISGLHLSSYAKNPHVELRAVCDVNPERAKQVADQNQVEQYYTDYRELLSDPEIDGVSICTWNDTHAEIAIAALNAGKHVLIEKPLCKTVEEALRIGESVRQSGKIFQMGFVRRFDENAQTAKQFVDNGDLGEIYYAKASCLRRLGNPGGWFADINRSGGGPLIDVGVHIIDLCWYLMGKPKVKSVNGAVHHKLGNRRNVKGLDFYKAADYDTQLPNTIEDLAVALIRFENGSSLQVDASFTLHAKKDEVCLKLFGDKGGMEIDPEFMIVSEKYDTIVNLQPQVNKPHIDVYSAFQNEIDHFIDCIQTGNTPISTVEDGIEIMKILCAIYESGQQQREIVFDS</sequence>
<dbReference type="InterPro" id="IPR050463">
    <property type="entry name" value="Gfo/Idh/MocA_oxidrdct_glycsds"/>
</dbReference>
<keyword evidence="6" id="KW-1185">Reference proteome</keyword>
<evidence type="ECO:0000256" key="2">
    <source>
        <dbReference type="ARBA" id="ARBA00023002"/>
    </source>
</evidence>